<dbReference type="Proteomes" id="UP001564408">
    <property type="component" value="Unassembled WGS sequence"/>
</dbReference>
<evidence type="ECO:0000256" key="1">
    <source>
        <dbReference type="SAM" id="Phobius"/>
    </source>
</evidence>
<protein>
    <submittedName>
        <fullName evidence="2">Uncharacterized protein</fullName>
    </submittedName>
</protein>
<feature type="transmembrane region" description="Helical" evidence="1">
    <location>
        <begin position="34"/>
        <end position="51"/>
    </location>
</feature>
<keyword evidence="1" id="KW-0472">Membrane</keyword>
<proteinExistence type="predicted"/>
<evidence type="ECO:0000313" key="3">
    <source>
        <dbReference type="Proteomes" id="UP001564408"/>
    </source>
</evidence>
<reference evidence="2 3" key="1">
    <citation type="submission" date="2024-05" db="EMBL/GenBank/DDBJ databases">
        <title>Genome Sequence and Characterization of the New Strain Purple Sulfur Bacterium of Genus Thioalkalicoccus.</title>
        <authorList>
            <person name="Bryantseva I.A."/>
            <person name="Kyndt J.A."/>
            <person name="Imhoff J.F."/>
        </authorList>
    </citation>
    <scope>NUCLEOTIDE SEQUENCE [LARGE SCALE GENOMIC DNA]</scope>
    <source>
        <strain evidence="2 3">Um2</strain>
    </source>
</reference>
<comment type="caution">
    <text evidence="2">The sequence shown here is derived from an EMBL/GenBank/DDBJ whole genome shotgun (WGS) entry which is preliminary data.</text>
</comment>
<dbReference type="RefSeq" id="WP_369667986.1">
    <property type="nucleotide sequence ID" value="NZ_JBDKXB010000024.1"/>
</dbReference>
<keyword evidence="1" id="KW-0812">Transmembrane</keyword>
<organism evidence="2 3">
    <name type="scientific">Thioalkalicoccus limnaeus</name>
    <dbReference type="NCBI Taxonomy" id="120681"/>
    <lineage>
        <taxon>Bacteria</taxon>
        <taxon>Pseudomonadati</taxon>
        <taxon>Pseudomonadota</taxon>
        <taxon>Gammaproteobacteria</taxon>
        <taxon>Chromatiales</taxon>
        <taxon>Chromatiaceae</taxon>
        <taxon>Thioalkalicoccus</taxon>
    </lineage>
</organism>
<name>A0ABV4BMA3_9GAMM</name>
<keyword evidence="1" id="KW-1133">Transmembrane helix</keyword>
<evidence type="ECO:0000313" key="2">
    <source>
        <dbReference type="EMBL" id="MEY6433600.1"/>
    </source>
</evidence>
<gene>
    <name evidence="2" type="ORF">ABC977_14435</name>
</gene>
<accession>A0ABV4BMA3</accession>
<dbReference type="EMBL" id="JBDKXB010000024">
    <property type="protein sequence ID" value="MEY6433600.1"/>
    <property type="molecule type" value="Genomic_DNA"/>
</dbReference>
<sequence length="250" mass="28570">MSERDEDKKRIENYFNKAKEIISEIKRIRSKRKIGAIVISDAIILSVPFGLDSPENYSNLRQLCIAIQKIQFGLSLEGIWLRGAISFGNAYINNDESQIVGPAYVNAYLLEQISATHPRVILDSKLIGKLGFSSAQELITKINNTHDAQEYRPETSNILYEWYHNGTLKHGLEKDIPLFIDYMVYCFVQEGALTRIVSSVEASMYANSDIYLKYRWVVDYLISSCIHHNNHILLIDSTALHEQLGKLKNL</sequence>
<keyword evidence="3" id="KW-1185">Reference proteome</keyword>